<gene>
    <name evidence="10" type="primary">engB</name>
    <name evidence="12" type="ORF">AA81_08370</name>
</gene>
<feature type="domain" description="EngB-type G" evidence="11">
    <location>
        <begin position="22"/>
        <end position="194"/>
    </location>
</feature>
<dbReference type="GO" id="GO:0005829">
    <property type="term" value="C:cytosol"/>
    <property type="evidence" value="ECO:0007669"/>
    <property type="project" value="TreeGrafter"/>
</dbReference>
<evidence type="ECO:0000313" key="12">
    <source>
        <dbReference type="EMBL" id="POZ92229.1"/>
    </source>
</evidence>
<evidence type="ECO:0000256" key="7">
    <source>
        <dbReference type="ARBA" id="ARBA00023134"/>
    </source>
</evidence>
<dbReference type="InterPro" id="IPR027417">
    <property type="entry name" value="P-loop_NTPase"/>
</dbReference>
<protein>
    <recommendedName>
        <fullName evidence="10">Probable GTP-binding protein EngB</fullName>
    </recommendedName>
</protein>
<dbReference type="GO" id="GO:0005525">
    <property type="term" value="F:GTP binding"/>
    <property type="evidence" value="ECO:0007669"/>
    <property type="project" value="UniProtKB-UniRule"/>
</dbReference>
<dbReference type="Proteomes" id="UP000236950">
    <property type="component" value="Unassembled WGS sequence"/>
</dbReference>
<keyword evidence="8 10" id="KW-0717">Septation</keyword>
<keyword evidence="6" id="KW-0460">Magnesium</keyword>
<keyword evidence="13" id="KW-1185">Reference proteome</keyword>
<evidence type="ECO:0000256" key="3">
    <source>
        <dbReference type="ARBA" id="ARBA00022618"/>
    </source>
</evidence>
<evidence type="ECO:0000256" key="2">
    <source>
        <dbReference type="ARBA" id="ARBA00009638"/>
    </source>
</evidence>
<dbReference type="GO" id="GO:0046872">
    <property type="term" value="F:metal ion binding"/>
    <property type="evidence" value="ECO:0007669"/>
    <property type="project" value="UniProtKB-KW"/>
</dbReference>
<evidence type="ECO:0000256" key="9">
    <source>
        <dbReference type="ARBA" id="ARBA00023306"/>
    </source>
</evidence>
<dbReference type="RefSeq" id="WP_103898784.1">
    <property type="nucleotide sequence ID" value="NZ_JALY01000172.1"/>
</dbReference>
<dbReference type="AlphaFoldDB" id="A0A2S5EGW7"/>
<dbReference type="GO" id="GO:0000917">
    <property type="term" value="P:division septum assembly"/>
    <property type="evidence" value="ECO:0007669"/>
    <property type="project" value="UniProtKB-KW"/>
</dbReference>
<dbReference type="Gene3D" id="3.40.50.300">
    <property type="entry name" value="P-loop containing nucleotide triphosphate hydrolases"/>
    <property type="match status" value="1"/>
</dbReference>
<proteinExistence type="inferred from homology"/>
<evidence type="ECO:0000256" key="6">
    <source>
        <dbReference type="ARBA" id="ARBA00022842"/>
    </source>
</evidence>
<evidence type="ECO:0000313" key="13">
    <source>
        <dbReference type="Proteomes" id="UP000236950"/>
    </source>
</evidence>
<name>A0A2S5EGW7_9BACT</name>
<dbReference type="SUPFAM" id="SSF52540">
    <property type="entry name" value="P-loop containing nucleoside triphosphate hydrolases"/>
    <property type="match status" value="1"/>
</dbReference>
<dbReference type="NCBIfam" id="TIGR03598">
    <property type="entry name" value="GTPase_YsxC"/>
    <property type="match status" value="1"/>
</dbReference>
<comment type="cofactor">
    <cofactor evidence="1">
        <name>Mg(2+)</name>
        <dbReference type="ChEBI" id="CHEBI:18420"/>
    </cofactor>
</comment>
<keyword evidence="4" id="KW-0479">Metal-binding</keyword>
<reference evidence="12 13" key="1">
    <citation type="submission" date="2014-01" db="EMBL/GenBank/DDBJ databases">
        <title>Comparative genomics of Petrotoga.</title>
        <authorList>
            <person name="Chow K."/>
            <person name="Charchuk R."/>
            <person name="Nesbo C.L."/>
        </authorList>
    </citation>
    <scope>NUCLEOTIDE SEQUENCE [LARGE SCALE GENOMIC DNA]</scope>
    <source>
        <strain evidence="12 13">DSM 16923</strain>
    </source>
</reference>
<accession>A0A2S5EGW7</accession>
<dbReference type="InterPro" id="IPR006073">
    <property type="entry name" value="GTP-bd"/>
</dbReference>
<keyword evidence="9 10" id="KW-0131">Cell cycle</keyword>
<evidence type="ECO:0000256" key="5">
    <source>
        <dbReference type="ARBA" id="ARBA00022741"/>
    </source>
</evidence>
<keyword evidence="7 10" id="KW-0342">GTP-binding</keyword>
<dbReference type="Pfam" id="PF01926">
    <property type="entry name" value="MMR_HSR1"/>
    <property type="match status" value="1"/>
</dbReference>
<evidence type="ECO:0000259" key="11">
    <source>
        <dbReference type="PROSITE" id="PS51706"/>
    </source>
</evidence>
<dbReference type="InterPro" id="IPR030393">
    <property type="entry name" value="G_ENGB_dom"/>
</dbReference>
<sequence length="198" mass="22879">MKVYKTQLIKTVYDIEDLPPPDKKEVAFAGRSNVGKSSFLNAILGIKIAKVSSTPGKTRSINYYLVNDKYYFVDLPGYGFANVSKQEKERWNILMNEYFKNRFSLNAVSLLIDHRHMPQKLDYAMVEWLKDLGIPFLFILTKSDKLKKSEKDKLFKDIKSSFSTYGEYIYLPFSSKTKEGLKEVLKTIGEILGDNDWS</sequence>
<dbReference type="PROSITE" id="PS51706">
    <property type="entry name" value="G_ENGB"/>
    <property type="match status" value="1"/>
</dbReference>
<evidence type="ECO:0000256" key="8">
    <source>
        <dbReference type="ARBA" id="ARBA00023210"/>
    </source>
</evidence>
<organism evidence="12 13">
    <name type="scientific">Petrotoga halophila DSM 16923</name>
    <dbReference type="NCBI Taxonomy" id="1122953"/>
    <lineage>
        <taxon>Bacteria</taxon>
        <taxon>Thermotogati</taxon>
        <taxon>Thermotogota</taxon>
        <taxon>Thermotogae</taxon>
        <taxon>Petrotogales</taxon>
        <taxon>Petrotogaceae</taxon>
        <taxon>Petrotoga</taxon>
    </lineage>
</organism>
<dbReference type="FunFam" id="3.40.50.300:FF:000098">
    <property type="entry name" value="Probable GTP-binding protein EngB"/>
    <property type="match status" value="1"/>
</dbReference>
<comment type="function">
    <text evidence="10">Necessary for normal cell division and for the maintenance of normal septation.</text>
</comment>
<dbReference type="PANTHER" id="PTHR11649">
    <property type="entry name" value="MSS1/TRME-RELATED GTP-BINDING PROTEIN"/>
    <property type="match status" value="1"/>
</dbReference>
<evidence type="ECO:0000256" key="4">
    <source>
        <dbReference type="ARBA" id="ARBA00022723"/>
    </source>
</evidence>
<dbReference type="InterPro" id="IPR019987">
    <property type="entry name" value="GTP-bd_ribosome_bio_YsxC"/>
</dbReference>
<evidence type="ECO:0000256" key="1">
    <source>
        <dbReference type="ARBA" id="ARBA00001946"/>
    </source>
</evidence>
<keyword evidence="5 10" id="KW-0547">Nucleotide-binding</keyword>
<comment type="caution">
    <text evidence="12">The sequence shown here is derived from an EMBL/GenBank/DDBJ whole genome shotgun (WGS) entry which is preliminary data.</text>
</comment>
<dbReference type="PANTHER" id="PTHR11649:SF13">
    <property type="entry name" value="ENGB-TYPE G DOMAIN-CONTAINING PROTEIN"/>
    <property type="match status" value="1"/>
</dbReference>
<dbReference type="EMBL" id="JALY01000172">
    <property type="protein sequence ID" value="POZ92229.1"/>
    <property type="molecule type" value="Genomic_DNA"/>
</dbReference>
<dbReference type="CDD" id="cd01876">
    <property type="entry name" value="YihA_EngB"/>
    <property type="match status" value="1"/>
</dbReference>
<comment type="similarity">
    <text evidence="2 10">Belongs to the TRAFAC class TrmE-Era-EngA-EngB-Septin-like GTPase superfamily. EngB GTPase family.</text>
</comment>
<dbReference type="HAMAP" id="MF_00321">
    <property type="entry name" value="GTPase_EngB"/>
    <property type="match status" value="1"/>
</dbReference>
<keyword evidence="3 10" id="KW-0132">Cell division</keyword>
<evidence type="ECO:0000256" key="10">
    <source>
        <dbReference type="HAMAP-Rule" id="MF_00321"/>
    </source>
</evidence>